<accession>A0A9X3NE84</accession>
<evidence type="ECO:0000256" key="2">
    <source>
        <dbReference type="ARBA" id="ARBA00023125"/>
    </source>
</evidence>
<keyword evidence="2 4" id="KW-0238">DNA-binding</keyword>
<evidence type="ECO:0000256" key="1">
    <source>
        <dbReference type="ARBA" id="ARBA00023015"/>
    </source>
</evidence>
<dbReference type="GO" id="GO:0003700">
    <property type="term" value="F:DNA-binding transcription factor activity"/>
    <property type="evidence" value="ECO:0007669"/>
    <property type="project" value="TreeGrafter"/>
</dbReference>
<dbReference type="SUPFAM" id="SSF46689">
    <property type="entry name" value="Homeodomain-like"/>
    <property type="match status" value="1"/>
</dbReference>
<dbReference type="RefSeq" id="WP_270026839.1">
    <property type="nucleotide sequence ID" value="NZ_JAPDDP010000036.1"/>
</dbReference>
<dbReference type="PANTHER" id="PTHR30055:SF151">
    <property type="entry name" value="TRANSCRIPTIONAL REGULATORY PROTEIN"/>
    <property type="match status" value="1"/>
</dbReference>
<dbReference type="Pfam" id="PF02909">
    <property type="entry name" value="TetR_C_1"/>
    <property type="match status" value="1"/>
</dbReference>
<dbReference type="GO" id="GO:0000976">
    <property type="term" value="F:transcription cis-regulatory region binding"/>
    <property type="evidence" value="ECO:0007669"/>
    <property type="project" value="TreeGrafter"/>
</dbReference>
<dbReference type="GO" id="GO:0045892">
    <property type="term" value="P:negative regulation of DNA-templated transcription"/>
    <property type="evidence" value="ECO:0007669"/>
    <property type="project" value="InterPro"/>
</dbReference>
<dbReference type="InterPro" id="IPR001647">
    <property type="entry name" value="HTH_TetR"/>
</dbReference>
<dbReference type="PROSITE" id="PS50977">
    <property type="entry name" value="HTH_TETR_2"/>
    <property type="match status" value="1"/>
</dbReference>
<sequence length="224" mass="24901">MSSQPPIWARPEPKGRGRQSPLSRAGIVRVAIEVADAEGLEAVSMRRLARELQAGAMSLYHYFENRDELLELMIDTVAAEMVVPDLPGEWRPAIEAVAHHSRDMFRRHTWVLPIFQDVPAVTPNLLRHIEQSAQTVLPLGGTDPGLLASLVSAVDDFTIGFTLRELSGEERRGRDWDSPELRSLLESGEFPLVASFIAADSPMPPPDFALGLKWLLDGFERELS</sequence>
<dbReference type="Gene3D" id="1.10.10.60">
    <property type="entry name" value="Homeodomain-like"/>
    <property type="match status" value="1"/>
</dbReference>
<keyword evidence="3" id="KW-0804">Transcription</keyword>
<dbReference type="InterPro" id="IPR004111">
    <property type="entry name" value="Repressor_TetR_C"/>
</dbReference>
<dbReference type="InterPro" id="IPR036271">
    <property type="entry name" value="Tet_transcr_reg_TetR-rel_C_sf"/>
</dbReference>
<feature type="region of interest" description="Disordered" evidence="5">
    <location>
        <begin position="1"/>
        <end position="21"/>
    </location>
</feature>
<dbReference type="EMBL" id="JAPDDP010000036">
    <property type="protein sequence ID" value="MDA0182471.1"/>
    <property type="molecule type" value="Genomic_DNA"/>
</dbReference>
<evidence type="ECO:0000259" key="6">
    <source>
        <dbReference type="PROSITE" id="PS50977"/>
    </source>
</evidence>
<dbReference type="InterPro" id="IPR009057">
    <property type="entry name" value="Homeodomain-like_sf"/>
</dbReference>
<feature type="DNA-binding region" description="H-T-H motif" evidence="4">
    <location>
        <begin position="44"/>
        <end position="63"/>
    </location>
</feature>
<proteinExistence type="predicted"/>
<dbReference type="SUPFAM" id="SSF48498">
    <property type="entry name" value="Tetracyclin repressor-like, C-terminal domain"/>
    <property type="match status" value="1"/>
</dbReference>
<dbReference type="InterPro" id="IPR050109">
    <property type="entry name" value="HTH-type_TetR-like_transc_reg"/>
</dbReference>
<evidence type="ECO:0000256" key="4">
    <source>
        <dbReference type="PROSITE-ProRule" id="PRU00335"/>
    </source>
</evidence>
<reference evidence="7" key="1">
    <citation type="submission" date="2022-10" db="EMBL/GenBank/DDBJ databases">
        <title>The WGS of Solirubrobacter phytolaccae KCTC 29190.</title>
        <authorList>
            <person name="Jiang Z."/>
        </authorList>
    </citation>
    <scope>NUCLEOTIDE SEQUENCE</scope>
    <source>
        <strain evidence="7">KCTC 29190</strain>
    </source>
</reference>
<protein>
    <submittedName>
        <fullName evidence="7">TetR/AcrR family transcriptional regulator</fullName>
    </submittedName>
</protein>
<dbReference type="Proteomes" id="UP001147653">
    <property type="component" value="Unassembled WGS sequence"/>
</dbReference>
<organism evidence="7 8">
    <name type="scientific">Solirubrobacter phytolaccae</name>
    <dbReference type="NCBI Taxonomy" id="1404360"/>
    <lineage>
        <taxon>Bacteria</taxon>
        <taxon>Bacillati</taxon>
        <taxon>Actinomycetota</taxon>
        <taxon>Thermoleophilia</taxon>
        <taxon>Solirubrobacterales</taxon>
        <taxon>Solirubrobacteraceae</taxon>
        <taxon>Solirubrobacter</taxon>
    </lineage>
</organism>
<dbReference type="Pfam" id="PF00440">
    <property type="entry name" value="TetR_N"/>
    <property type="match status" value="1"/>
</dbReference>
<dbReference type="Gene3D" id="1.10.357.10">
    <property type="entry name" value="Tetracycline Repressor, domain 2"/>
    <property type="match status" value="1"/>
</dbReference>
<dbReference type="AlphaFoldDB" id="A0A9X3NE84"/>
<evidence type="ECO:0000256" key="3">
    <source>
        <dbReference type="ARBA" id="ARBA00023163"/>
    </source>
</evidence>
<name>A0A9X3NE84_9ACTN</name>
<gene>
    <name evidence="7" type="ORF">OJ997_19335</name>
</gene>
<dbReference type="PANTHER" id="PTHR30055">
    <property type="entry name" value="HTH-TYPE TRANSCRIPTIONAL REGULATOR RUTR"/>
    <property type="match status" value="1"/>
</dbReference>
<evidence type="ECO:0000313" key="7">
    <source>
        <dbReference type="EMBL" id="MDA0182471.1"/>
    </source>
</evidence>
<evidence type="ECO:0000256" key="5">
    <source>
        <dbReference type="SAM" id="MobiDB-lite"/>
    </source>
</evidence>
<comment type="caution">
    <text evidence="7">The sequence shown here is derived from an EMBL/GenBank/DDBJ whole genome shotgun (WGS) entry which is preliminary data.</text>
</comment>
<feature type="domain" description="HTH tetR-type" evidence="6">
    <location>
        <begin position="21"/>
        <end position="81"/>
    </location>
</feature>
<keyword evidence="1" id="KW-0805">Transcription regulation</keyword>
<keyword evidence="8" id="KW-1185">Reference proteome</keyword>
<evidence type="ECO:0000313" key="8">
    <source>
        <dbReference type="Proteomes" id="UP001147653"/>
    </source>
</evidence>